<dbReference type="Pfam" id="PF09409">
    <property type="entry name" value="PUB"/>
    <property type="match status" value="1"/>
</dbReference>
<evidence type="ECO:0000313" key="5">
    <source>
        <dbReference type="Proteomes" id="UP001642464"/>
    </source>
</evidence>
<dbReference type="CDD" id="cd09212">
    <property type="entry name" value="PUB"/>
    <property type="match status" value="1"/>
</dbReference>
<protein>
    <submittedName>
        <fullName evidence="4">UBX domain-containing protein 6</fullName>
    </submittedName>
</protein>
<dbReference type="PANTHER" id="PTHR23153:SF38">
    <property type="entry name" value="UBX DOMAIN-CONTAINING PROTEIN 6"/>
    <property type="match status" value="1"/>
</dbReference>
<dbReference type="InterPro" id="IPR036339">
    <property type="entry name" value="PUB-like_dom_sf"/>
</dbReference>
<reference evidence="4 5" key="1">
    <citation type="submission" date="2024-02" db="EMBL/GenBank/DDBJ databases">
        <authorList>
            <person name="Chen Y."/>
            <person name="Shah S."/>
            <person name="Dougan E. K."/>
            <person name="Thang M."/>
            <person name="Chan C."/>
        </authorList>
    </citation>
    <scope>NUCLEOTIDE SEQUENCE [LARGE SCALE GENOMIC DNA]</scope>
</reference>
<dbReference type="InterPro" id="IPR054109">
    <property type="entry name" value="UBA_8"/>
</dbReference>
<organism evidence="4 5">
    <name type="scientific">Durusdinium trenchii</name>
    <dbReference type="NCBI Taxonomy" id="1381693"/>
    <lineage>
        <taxon>Eukaryota</taxon>
        <taxon>Sar</taxon>
        <taxon>Alveolata</taxon>
        <taxon>Dinophyceae</taxon>
        <taxon>Suessiales</taxon>
        <taxon>Symbiodiniaceae</taxon>
        <taxon>Durusdinium</taxon>
    </lineage>
</organism>
<dbReference type="InterPro" id="IPR018997">
    <property type="entry name" value="PUB_domain"/>
</dbReference>
<feature type="compositionally biased region" description="Basic and acidic residues" evidence="1">
    <location>
        <begin position="480"/>
        <end position="510"/>
    </location>
</feature>
<sequence>MDEDQKLMIFLDSLGPEADVDFAKQLLQAHDWDLQAALETVTGGTVGPSQPHEEVDVRAPLRTGYVDRLIDTSHEEEQAVLASSESAAIEASARQDLQDALWASEQEFLRQADIQEQAALAAAMEASRISQPAEVGMPGLPRSPHGAATGKAVSLGNEVAATHLSSHRRAARSYPEQGSLRSSPARASPVGVPDGWVNTAESPSASSVGNGAARLLPQEVRPFPAVSGEKVQEPAVSQTSHVNAFADEARPPRQPARRPNTEKTVEKEKPRKAPKVEDASGRPKAQPASKVGVQRPILSSSGAESASRNIAHVGAPRHTLSSSSVSSSAAGMSNRPPKAGSQRHAFKPDSALGVSESKVPIKAPRPALSSLSSLGSSTTSGVAAVGSPALLYGNQAGSRQASSTATATKAQRRSLGAAPAPTALPAPQVEMCKARAPQASSVARSTTSSQAETEKAAAPVAPQAPAAPQAPSAEAAAAAERFEAREAEELRREREEAEFKRKEAEASGERESDALVTALQALRRLHLKRDPSELATCLQTLRAYISNLAKHPQEPKYQSINCENNNFRSKVASVEGAIAVLEACGFVADGTKLLVDAEFLKTKGRKLWDALSKVDLILEQVKQSA</sequence>
<dbReference type="SUPFAM" id="SSF143503">
    <property type="entry name" value="PUG domain-like"/>
    <property type="match status" value="1"/>
</dbReference>
<feature type="domain" description="UBA-like" evidence="3">
    <location>
        <begin position="19"/>
        <end position="48"/>
    </location>
</feature>
<feature type="compositionally biased region" description="Low complexity" evidence="1">
    <location>
        <begin position="456"/>
        <end position="479"/>
    </location>
</feature>
<keyword evidence="5" id="KW-1185">Reference proteome</keyword>
<gene>
    <name evidence="4" type="ORF">SCF082_LOCUS52451</name>
</gene>
<dbReference type="SMART" id="SM00580">
    <property type="entry name" value="PUG"/>
    <property type="match status" value="1"/>
</dbReference>
<feature type="region of interest" description="Disordered" evidence="1">
    <location>
        <begin position="395"/>
        <end position="510"/>
    </location>
</feature>
<dbReference type="Proteomes" id="UP001642464">
    <property type="component" value="Unassembled WGS sequence"/>
</dbReference>
<proteinExistence type="predicted"/>
<feature type="region of interest" description="Disordered" evidence="1">
    <location>
        <begin position="225"/>
        <end position="361"/>
    </location>
</feature>
<dbReference type="Gene3D" id="1.20.58.2190">
    <property type="match status" value="1"/>
</dbReference>
<dbReference type="Pfam" id="PF22566">
    <property type="entry name" value="UBA_8"/>
    <property type="match status" value="1"/>
</dbReference>
<dbReference type="PANTHER" id="PTHR23153">
    <property type="entry name" value="UBX-RELATED"/>
    <property type="match status" value="1"/>
</dbReference>
<evidence type="ECO:0000313" key="4">
    <source>
        <dbReference type="EMBL" id="CAK9113142.1"/>
    </source>
</evidence>
<feature type="compositionally biased region" description="Polar residues" evidence="1">
    <location>
        <begin position="297"/>
        <end position="308"/>
    </location>
</feature>
<comment type="caution">
    <text evidence="4">The sequence shown here is derived from an EMBL/GenBank/DDBJ whole genome shotgun (WGS) entry which is preliminary data.</text>
</comment>
<dbReference type="EMBL" id="CAXAMM010044106">
    <property type="protein sequence ID" value="CAK9113142.1"/>
    <property type="molecule type" value="Genomic_DNA"/>
</dbReference>
<feature type="compositionally biased region" description="Polar residues" evidence="1">
    <location>
        <begin position="199"/>
        <end position="209"/>
    </location>
</feature>
<name>A0ABP0SL62_9DINO</name>
<accession>A0ABP0SL62</accession>
<feature type="compositionally biased region" description="Polar residues" evidence="1">
    <location>
        <begin position="438"/>
        <end position="451"/>
    </location>
</feature>
<evidence type="ECO:0000256" key="1">
    <source>
        <dbReference type="SAM" id="MobiDB-lite"/>
    </source>
</evidence>
<feature type="compositionally biased region" description="Low complexity" evidence="1">
    <location>
        <begin position="395"/>
        <end position="427"/>
    </location>
</feature>
<evidence type="ECO:0000259" key="2">
    <source>
        <dbReference type="Pfam" id="PF09409"/>
    </source>
</evidence>
<feature type="compositionally biased region" description="Basic and acidic residues" evidence="1">
    <location>
        <begin position="259"/>
        <end position="281"/>
    </location>
</feature>
<evidence type="ECO:0000259" key="3">
    <source>
        <dbReference type="Pfam" id="PF22566"/>
    </source>
</evidence>
<feature type="domain" description="PUB" evidence="2">
    <location>
        <begin position="533"/>
        <end position="594"/>
    </location>
</feature>
<feature type="region of interest" description="Disordered" evidence="1">
    <location>
        <begin position="164"/>
        <end position="210"/>
    </location>
</feature>